<name>A0A3T0D7E4_9FIRM</name>
<accession>A0A3T0D7E4</accession>
<dbReference type="Gene3D" id="2.120.10.30">
    <property type="entry name" value="TolB, C-terminal domain"/>
    <property type="match status" value="1"/>
</dbReference>
<keyword evidence="3" id="KW-1185">Reference proteome</keyword>
<evidence type="ECO:0000313" key="2">
    <source>
        <dbReference type="EMBL" id="AZT90762.1"/>
    </source>
</evidence>
<dbReference type="AlphaFoldDB" id="A0A3T0D7E4"/>
<proteinExistence type="predicted"/>
<keyword evidence="1" id="KW-1133">Transmembrane helix</keyword>
<dbReference type="RefSeq" id="WP_127352155.1">
    <property type="nucleotide sequence ID" value="NZ_CP034791.1"/>
</dbReference>
<protein>
    <recommendedName>
        <fullName evidence="4">Peptidoglycan endopeptidase</fullName>
    </recommendedName>
</protein>
<dbReference type="SUPFAM" id="SSF63825">
    <property type="entry name" value="YWTD domain"/>
    <property type="match status" value="1"/>
</dbReference>
<dbReference type="Gene3D" id="3.90.1720.10">
    <property type="entry name" value="endopeptidase domain like (from Nostoc punctiforme)"/>
    <property type="match status" value="1"/>
</dbReference>
<feature type="transmembrane region" description="Helical" evidence="1">
    <location>
        <begin position="7"/>
        <end position="25"/>
    </location>
</feature>
<organism evidence="2 3">
    <name type="scientific">Caldicellulosiruptor changbaiensis</name>
    <dbReference type="NCBI Taxonomy" id="1222016"/>
    <lineage>
        <taxon>Bacteria</taxon>
        <taxon>Bacillati</taxon>
        <taxon>Bacillota</taxon>
        <taxon>Bacillota incertae sedis</taxon>
        <taxon>Caldicellulosiruptorales</taxon>
        <taxon>Caldicellulosiruptoraceae</taxon>
        <taxon>Caldicellulosiruptor</taxon>
    </lineage>
</organism>
<dbReference type="KEGG" id="ccha:ELD05_08970"/>
<dbReference type="InterPro" id="IPR038765">
    <property type="entry name" value="Papain-like_cys_pep_sf"/>
</dbReference>
<dbReference type="SUPFAM" id="SSF54001">
    <property type="entry name" value="Cysteine proteinases"/>
    <property type="match status" value="1"/>
</dbReference>
<evidence type="ECO:0000256" key="1">
    <source>
        <dbReference type="SAM" id="Phobius"/>
    </source>
</evidence>
<evidence type="ECO:0008006" key="4">
    <source>
        <dbReference type="Google" id="ProtNLM"/>
    </source>
</evidence>
<keyword evidence="1" id="KW-0812">Transmembrane</keyword>
<sequence>MKNYKKIVAILITCTLMIISVFSILPQKTTATIPSVSKSNDFPNFKTILNIPVSEEGIEYTGMAGYGSHEGPNAFDVKGDKIYILDNVHHRVLVYSKSKGDLIEKINIPEGQWIHGMAVDKNGKIYLFNAGLNTLITINNGTIEIASLNKEIRLEPFAYFGVSEKGPFVVLAGDKMKTCFLGKRQNGEYRENNLYVTEEKEGNMSSDGCIWKANVSNRKAYINTLEVSEFPRWLVDEYSAYYYIGKNGFVQFWKITNDYGEWIVKLNSKTQNIEGLVKIPDVKYSWPQKDVVLDNGNVFVLLPCEKRVYVLMVDSWMTSEQYIEYTKSLGSGENAISSKIETEQSAEKTLPAAIASSITRGQIILTAQQYNNYKWYCSKQNYDGSKVANPSLWKRPSFITSYNTYYYQVPYCWGGWDSFSGFDTKIKDGYAAGNVCTNAPGYVGGTAGVDCSGFVSRCWGLSQKYNTTGLMNISTKISFSSLQQGDILCNSSHVMIFYKRDQNGNYIVYESTTGGYDRVIHQARSKSYVESNYGAYKCPFVN</sequence>
<keyword evidence="1" id="KW-0472">Membrane</keyword>
<evidence type="ECO:0000313" key="3">
    <source>
        <dbReference type="Proteomes" id="UP000282930"/>
    </source>
</evidence>
<dbReference type="EMBL" id="CP034791">
    <property type="protein sequence ID" value="AZT90762.1"/>
    <property type="molecule type" value="Genomic_DNA"/>
</dbReference>
<reference evidence="2 3" key="1">
    <citation type="submission" date="2018-12" db="EMBL/GenBank/DDBJ databases">
        <title>Genome sequence from the cellulolytic species, Caldicellulosiruptor changbaiensis.</title>
        <authorList>
            <person name="Blumer-Schuette S.E."/>
            <person name="Mendoza C."/>
        </authorList>
    </citation>
    <scope>NUCLEOTIDE SEQUENCE [LARGE SCALE GENOMIC DNA]</scope>
    <source>
        <strain evidence="2 3">CBS-Z</strain>
    </source>
</reference>
<dbReference type="Proteomes" id="UP000282930">
    <property type="component" value="Chromosome"/>
</dbReference>
<gene>
    <name evidence="2" type="ORF">ELD05_08970</name>
</gene>
<dbReference type="InterPro" id="IPR011042">
    <property type="entry name" value="6-blade_b-propeller_TolB-like"/>
</dbReference>